<protein>
    <recommendedName>
        <fullName evidence="4">ABC transporter permease</fullName>
    </recommendedName>
</protein>
<name>A0ABW3TNT7_9MICO</name>
<dbReference type="Proteomes" id="UP001597181">
    <property type="component" value="Unassembled WGS sequence"/>
</dbReference>
<feature type="transmembrane region" description="Helical" evidence="1">
    <location>
        <begin position="211"/>
        <end position="233"/>
    </location>
</feature>
<evidence type="ECO:0008006" key="4">
    <source>
        <dbReference type="Google" id="ProtNLM"/>
    </source>
</evidence>
<feature type="transmembrane region" description="Helical" evidence="1">
    <location>
        <begin position="239"/>
        <end position="261"/>
    </location>
</feature>
<feature type="transmembrane region" description="Helical" evidence="1">
    <location>
        <begin position="21"/>
        <end position="41"/>
    </location>
</feature>
<keyword evidence="1" id="KW-0812">Transmembrane</keyword>
<feature type="transmembrane region" description="Helical" evidence="1">
    <location>
        <begin position="268"/>
        <end position="289"/>
    </location>
</feature>
<keyword evidence="3" id="KW-1185">Reference proteome</keyword>
<evidence type="ECO:0000256" key="1">
    <source>
        <dbReference type="SAM" id="Phobius"/>
    </source>
</evidence>
<evidence type="ECO:0000313" key="2">
    <source>
        <dbReference type="EMBL" id="MFD1201057.1"/>
    </source>
</evidence>
<comment type="caution">
    <text evidence="2">The sequence shown here is derived from an EMBL/GenBank/DDBJ whole genome shotgun (WGS) entry which is preliminary data.</text>
</comment>
<evidence type="ECO:0000313" key="3">
    <source>
        <dbReference type="Proteomes" id="UP001597181"/>
    </source>
</evidence>
<keyword evidence="1" id="KW-1133">Transmembrane helix</keyword>
<organism evidence="2 3">
    <name type="scientific">Leucobacter albus</name>
    <dbReference type="NCBI Taxonomy" id="272210"/>
    <lineage>
        <taxon>Bacteria</taxon>
        <taxon>Bacillati</taxon>
        <taxon>Actinomycetota</taxon>
        <taxon>Actinomycetes</taxon>
        <taxon>Micrococcales</taxon>
        <taxon>Microbacteriaceae</taxon>
        <taxon>Leucobacter</taxon>
    </lineage>
</organism>
<feature type="transmembrane region" description="Helical" evidence="1">
    <location>
        <begin position="179"/>
        <end position="199"/>
    </location>
</feature>
<dbReference type="RefSeq" id="WP_343956912.1">
    <property type="nucleotide sequence ID" value="NZ_BAAAKZ010000001.1"/>
</dbReference>
<accession>A0ABW3TNT7</accession>
<proteinExistence type="predicted"/>
<dbReference type="EMBL" id="JBHTLY010000002">
    <property type="protein sequence ID" value="MFD1201057.1"/>
    <property type="molecule type" value="Genomic_DNA"/>
</dbReference>
<keyword evidence="1" id="KW-0472">Membrane</keyword>
<gene>
    <name evidence="2" type="ORF">ACFQ3U_04025</name>
</gene>
<feature type="transmembrane region" description="Helical" evidence="1">
    <location>
        <begin position="328"/>
        <end position="344"/>
    </location>
</feature>
<sequence>MTAPIELTTPRTNRWPRSAGVVAGAAVALTLLVVTFAWPAARGEPEGLAVAVTGDSALVDGFLAGAEEGLGEIVELEQVDSRTAATAGVEDRTYIGALVLTQGAPEVVTASAAGATSASLMAGITQQLQNTLDTQLYGALHGAVRAAPDPAAAASQLPAELPTVTLTDLAPYTEGDPNGAGITAAGIPLTVGALLSGLLMSFTIRGRAQRIGAVLGFGVTAGLLLTLTLTTWLEIYEAPFGLVWLALSLSLAATSGLFVGLHAALGRAGIGVAAALTLFAAMPWAAFAVPHQFLPAGLGYFGQWLIPGATTTLARNISYFPEAATAQQWWLLGGWLLLGMLLALRRRA</sequence>
<reference evidence="3" key="1">
    <citation type="journal article" date="2019" name="Int. J. Syst. Evol. Microbiol.">
        <title>The Global Catalogue of Microorganisms (GCM) 10K type strain sequencing project: providing services to taxonomists for standard genome sequencing and annotation.</title>
        <authorList>
            <consortium name="The Broad Institute Genomics Platform"/>
            <consortium name="The Broad Institute Genome Sequencing Center for Infectious Disease"/>
            <person name="Wu L."/>
            <person name="Ma J."/>
        </authorList>
    </citation>
    <scope>NUCLEOTIDE SEQUENCE [LARGE SCALE GENOMIC DNA]</scope>
    <source>
        <strain evidence="3">CCUG 50213</strain>
    </source>
</reference>